<reference evidence="3" key="1">
    <citation type="submission" date="2023-10" db="EMBL/GenBank/DDBJ databases">
        <authorList>
            <person name="Chen Y."/>
            <person name="Shah S."/>
            <person name="Dougan E. K."/>
            <person name="Thang M."/>
            <person name="Chan C."/>
        </authorList>
    </citation>
    <scope>NUCLEOTIDE SEQUENCE [LARGE SCALE GENOMIC DNA]</scope>
</reference>
<keyword evidence="2" id="KW-0472">Membrane</keyword>
<organism evidence="3 4">
    <name type="scientific">Prorocentrum cordatum</name>
    <dbReference type="NCBI Taxonomy" id="2364126"/>
    <lineage>
        <taxon>Eukaryota</taxon>
        <taxon>Sar</taxon>
        <taxon>Alveolata</taxon>
        <taxon>Dinophyceae</taxon>
        <taxon>Prorocentrales</taxon>
        <taxon>Prorocentraceae</taxon>
        <taxon>Prorocentrum</taxon>
    </lineage>
</organism>
<feature type="non-terminal residue" evidence="3">
    <location>
        <position position="1"/>
    </location>
</feature>
<feature type="transmembrane region" description="Helical" evidence="2">
    <location>
        <begin position="34"/>
        <end position="53"/>
    </location>
</feature>
<protein>
    <submittedName>
        <fullName evidence="3">Uncharacterized protein</fullName>
    </submittedName>
</protein>
<dbReference type="Proteomes" id="UP001189429">
    <property type="component" value="Unassembled WGS sequence"/>
</dbReference>
<feature type="region of interest" description="Disordered" evidence="1">
    <location>
        <begin position="57"/>
        <end position="119"/>
    </location>
</feature>
<proteinExistence type="predicted"/>
<sequence>GSEGRTGNHPLLPIITSFCESKHFVFRAAAPMRWPLLAAACALAAIPTLTAGLQQVQERAPKRKALEKKSRNAPKRKALEKKGLRHREKNVRHRHKKALHKAPAVASHGAAGLVDQEGV</sequence>
<feature type="compositionally biased region" description="Basic residues" evidence="1">
    <location>
        <begin position="61"/>
        <end position="100"/>
    </location>
</feature>
<name>A0ABN9W9I9_9DINO</name>
<keyword evidence="2" id="KW-0812">Transmembrane</keyword>
<gene>
    <name evidence="3" type="ORF">PCOR1329_LOCUS65250</name>
</gene>
<keyword evidence="2" id="KW-1133">Transmembrane helix</keyword>
<feature type="non-terminal residue" evidence="3">
    <location>
        <position position="119"/>
    </location>
</feature>
<evidence type="ECO:0000256" key="1">
    <source>
        <dbReference type="SAM" id="MobiDB-lite"/>
    </source>
</evidence>
<evidence type="ECO:0000256" key="2">
    <source>
        <dbReference type="SAM" id="Phobius"/>
    </source>
</evidence>
<dbReference type="EMBL" id="CAUYUJ010018348">
    <property type="protein sequence ID" value="CAK0882864.1"/>
    <property type="molecule type" value="Genomic_DNA"/>
</dbReference>
<evidence type="ECO:0000313" key="4">
    <source>
        <dbReference type="Proteomes" id="UP001189429"/>
    </source>
</evidence>
<keyword evidence="4" id="KW-1185">Reference proteome</keyword>
<comment type="caution">
    <text evidence="3">The sequence shown here is derived from an EMBL/GenBank/DDBJ whole genome shotgun (WGS) entry which is preliminary data.</text>
</comment>
<accession>A0ABN9W9I9</accession>
<evidence type="ECO:0000313" key="3">
    <source>
        <dbReference type="EMBL" id="CAK0882864.1"/>
    </source>
</evidence>